<keyword evidence="3" id="KW-1185">Reference proteome</keyword>
<evidence type="ECO:0000256" key="1">
    <source>
        <dbReference type="SAM" id="MobiDB-lite"/>
    </source>
</evidence>
<sequence length="636" mass="71096">MTHAYWEFLVHVEKLQATIPKHEGGSDGYPEACRPRIVTHAGSFSVARVRPRTSKGITDLLSLSLVRLFSSAACPSKKSLSSWEPAVALVTYRDPTGDGRERSALHRGARRPANVRRRGVAPTTAHADRPPGRGWRGHARRPPFTTGERVRGYRAGPTISRTKSRSLSELTRQIAPPTKNGHAPPPTESRKSSQSVNLSGVRACSSRDDPRISPLTSRYECPRPSLLIITSGPENRPGGTRARINPRGPAARARKHPEGRFRAPAKGGDARDRGLVPLFHATINVSARRRHSVKSTAQQDWSRRPPSAAPDDRHDAWSDGTYEDPGRVSACRQYVRPTCRHRSDYELFNRNNFNIRYWSWNYRGCWHQTCPPIDPRLKVLKCSHSDYGASDESRIVIFRHYLPVPGVGNLRACCLPWMWINQGTRCDTRRARETRARALSVRAKVRPPRRTDRRRGGGRERGAAVDAARNATDRGLSRVYCDTESLPSSRFAKPPVISVNPVITGKPGPTRKPRTPRTDPRTPAAITIVFEHDSEMSVRSRVVDRRTEKRRLRPVRALPPYASTVTAVGKQPSAARLPLRAPRDCRYARRAIAATRRASAATHLSTAALSGKRYKKKITQHGRPADRPCYATIKKK</sequence>
<proteinExistence type="predicted"/>
<feature type="compositionally biased region" description="Basic residues" evidence="1">
    <location>
        <begin position="443"/>
        <end position="453"/>
    </location>
</feature>
<evidence type="ECO:0000313" key="3">
    <source>
        <dbReference type="Proteomes" id="UP000325440"/>
    </source>
</evidence>
<dbReference type="AlphaFoldDB" id="A0A5E4NGN7"/>
<protein>
    <submittedName>
        <fullName evidence="2">Uncharacterized protein</fullName>
    </submittedName>
</protein>
<feature type="region of interest" description="Disordered" evidence="1">
    <location>
        <begin position="287"/>
        <end position="319"/>
    </location>
</feature>
<dbReference type="OrthoDB" id="8194138at2759"/>
<gene>
    <name evidence="2" type="ORF">CINCED_3A024611</name>
</gene>
<reference evidence="2 3" key="1">
    <citation type="submission" date="2019-08" db="EMBL/GenBank/DDBJ databases">
        <authorList>
            <person name="Alioto T."/>
            <person name="Alioto T."/>
            <person name="Gomez Garrido J."/>
        </authorList>
    </citation>
    <scope>NUCLEOTIDE SEQUENCE [LARGE SCALE GENOMIC DNA]</scope>
</reference>
<feature type="compositionally biased region" description="Basic residues" evidence="1">
    <location>
        <begin position="105"/>
        <end position="119"/>
    </location>
</feature>
<organism evidence="2 3">
    <name type="scientific">Cinara cedri</name>
    <dbReference type="NCBI Taxonomy" id="506608"/>
    <lineage>
        <taxon>Eukaryota</taxon>
        <taxon>Metazoa</taxon>
        <taxon>Ecdysozoa</taxon>
        <taxon>Arthropoda</taxon>
        <taxon>Hexapoda</taxon>
        <taxon>Insecta</taxon>
        <taxon>Pterygota</taxon>
        <taxon>Neoptera</taxon>
        <taxon>Paraneoptera</taxon>
        <taxon>Hemiptera</taxon>
        <taxon>Sternorrhyncha</taxon>
        <taxon>Aphidomorpha</taxon>
        <taxon>Aphidoidea</taxon>
        <taxon>Aphididae</taxon>
        <taxon>Lachninae</taxon>
        <taxon>Cinara</taxon>
    </lineage>
</organism>
<dbReference type="Proteomes" id="UP000325440">
    <property type="component" value="Unassembled WGS sequence"/>
</dbReference>
<feature type="region of interest" description="Disordered" evidence="1">
    <location>
        <begin position="443"/>
        <end position="469"/>
    </location>
</feature>
<feature type="compositionally biased region" description="Polar residues" evidence="1">
    <location>
        <begin position="159"/>
        <end position="171"/>
    </location>
</feature>
<feature type="compositionally biased region" description="Basic and acidic residues" evidence="1">
    <location>
        <begin position="454"/>
        <end position="463"/>
    </location>
</feature>
<accession>A0A5E4NGN7</accession>
<feature type="region of interest" description="Disordered" evidence="1">
    <location>
        <begin position="498"/>
        <end position="521"/>
    </location>
</feature>
<name>A0A5E4NGN7_9HEMI</name>
<dbReference type="EMBL" id="CABPRJ010002029">
    <property type="protein sequence ID" value="VVC42870.1"/>
    <property type="molecule type" value="Genomic_DNA"/>
</dbReference>
<evidence type="ECO:0000313" key="2">
    <source>
        <dbReference type="EMBL" id="VVC42870.1"/>
    </source>
</evidence>
<feature type="region of interest" description="Disordered" evidence="1">
    <location>
        <begin position="98"/>
        <end position="272"/>
    </location>
</feature>